<proteinExistence type="predicted"/>
<accession>A0A4Z2IB96</accession>
<protein>
    <submittedName>
        <fullName evidence="1">Uncharacterized protein</fullName>
    </submittedName>
</protein>
<comment type="caution">
    <text evidence="1">The sequence shown here is derived from an EMBL/GenBank/DDBJ whole genome shotgun (WGS) entry which is preliminary data.</text>
</comment>
<dbReference type="AlphaFoldDB" id="A0A4Z2IB96"/>
<evidence type="ECO:0000313" key="1">
    <source>
        <dbReference type="EMBL" id="TNN75170.1"/>
    </source>
</evidence>
<name>A0A4Z2IB96_9TELE</name>
<gene>
    <name evidence="1" type="ORF">EYF80_014580</name>
</gene>
<organism evidence="1 2">
    <name type="scientific">Liparis tanakae</name>
    <name type="common">Tanaka's snailfish</name>
    <dbReference type="NCBI Taxonomy" id="230148"/>
    <lineage>
        <taxon>Eukaryota</taxon>
        <taxon>Metazoa</taxon>
        <taxon>Chordata</taxon>
        <taxon>Craniata</taxon>
        <taxon>Vertebrata</taxon>
        <taxon>Euteleostomi</taxon>
        <taxon>Actinopterygii</taxon>
        <taxon>Neopterygii</taxon>
        <taxon>Teleostei</taxon>
        <taxon>Neoteleostei</taxon>
        <taxon>Acanthomorphata</taxon>
        <taxon>Eupercaria</taxon>
        <taxon>Perciformes</taxon>
        <taxon>Cottioidei</taxon>
        <taxon>Cottales</taxon>
        <taxon>Liparidae</taxon>
        <taxon>Liparis</taxon>
    </lineage>
</organism>
<sequence>MKPPAPPVFIPQSSSLRPAAAALILMENNSQTVSLSVGPRSHIHTNRYENASAPTGCRLSKAACAL</sequence>
<reference evidence="1 2" key="1">
    <citation type="submission" date="2019-03" db="EMBL/GenBank/DDBJ databases">
        <title>First draft genome of Liparis tanakae, snailfish: a comprehensive survey of snailfish specific genes.</title>
        <authorList>
            <person name="Kim W."/>
            <person name="Song I."/>
            <person name="Jeong J.-H."/>
            <person name="Kim D."/>
            <person name="Kim S."/>
            <person name="Ryu S."/>
            <person name="Song J.Y."/>
            <person name="Lee S.K."/>
        </authorList>
    </citation>
    <scope>NUCLEOTIDE SEQUENCE [LARGE SCALE GENOMIC DNA]</scope>
    <source>
        <tissue evidence="1">Muscle</tissue>
    </source>
</reference>
<dbReference type="EMBL" id="SRLO01000106">
    <property type="protein sequence ID" value="TNN75170.1"/>
    <property type="molecule type" value="Genomic_DNA"/>
</dbReference>
<evidence type="ECO:0000313" key="2">
    <source>
        <dbReference type="Proteomes" id="UP000314294"/>
    </source>
</evidence>
<keyword evidence="2" id="KW-1185">Reference proteome</keyword>
<dbReference type="Proteomes" id="UP000314294">
    <property type="component" value="Unassembled WGS sequence"/>
</dbReference>